<keyword evidence="3" id="KW-0804">Transcription</keyword>
<comment type="caution">
    <text evidence="5">The sequence shown here is derived from an EMBL/GenBank/DDBJ whole genome shotgun (WGS) entry which is preliminary data.</text>
</comment>
<keyword evidence="1" id="KW-0805">Transcription regulation</keyword>
<dbReference type="Pfam" id="PF01047">
    <property type="entry name" value="MarR"/>
    <property type="match status" value="1"/>
</dbReference>
<sequence>MCSLESTILYKLHFLNKEINSKFSECTGISPSRLELLQLLYQGDELSQQDLQKELNIDNAAITRHLQQLEANEMITRRKKESDNRVTLVKLTNYGRQKIDTFEEEKNRFVNTMLEDVQAEERKLLLDLLNRMQSNIQHILM</sequence>
<dbReference type="RefSeq" id="WP_182534661.1">
    <property type="nucleotide sequence ID" value="NZ_JACJIP010000005.1"/>
</dbReference>
<dbReference type="PROSITE" id="PS50995">
    <property type="entry name" value="HTH_MARR_2"/>
    <property type="match status" value="1"/>
</dbReference>
<name>A0A7W3XQM4_9BACL</name>
<dbReference type="Proteomes" id="UP000567067">
    <property type="component" value="Unassembled WGS sequence"/>
</dbReference>
<dbReference type="SMART" id="SM00347">
    <property type="entry name" value="HTH_MARR"/>
    <property type="match status" value="1"/>
</dbReference>
<dbReference type="InterPro" id="IPR036388">
    <property type="entry name" value="WH-like_DNA-bd_sf"/>
</dbReference>
<dbReference type="InterPro" id="IPR036390">
    <property type="entry name" value="WH_DNA-bd_sf"/>
</dbReference>
<keyword evidence="6" id="KW-1185">Reference proteome</keyword>
<feature type="domain" description="HTH marR-type" evidence="4">
    <location>
        <begin position="5"/>
        <end position="134"/>
    </location>
</feature>
<dbReference type="PANTHER" id="PTHR42756:SF1">
    <property type="entry name" value="TRANSCRIPTIONAL REPRESSOR OF EMRAB OPERON"/>
    <property type="match status" value="1"/>
</dbReference>
<accession>A0A7W3XQM4</accession>
<dbReference type="InterPro" id="IPR000835">
    <property type="entry name" value="HTH_MarR-typ"/>
</dbReference>
<gene>
    <name evidence="5" type="ORF">FHR92_001110</name>
</gene>
<evidence type="ECO:0000313" key="5">
    <source>
        <dbReference type="EMBL" id="MBA9084649.1"/>
    </source>
</evidence>
<dbReference type="PRINTS" id="PR00598">
    <property type="entry name" value="HTHMARR"/>
</dbReference>
<protein>
    <submittedName>
        <fullName evidence="5">DNA-binding MarR family transcriptional regulator</fullName>
    </submittedName>
</protein>
<evidence type="ECO:0000256" key="3">
    <source>
        <dbReference type="ARBA" id="ARBA00023163"/>
    </source>
</evidence>
<dbReference type="GO" id="GO:0003677">
    <property type="term" value="F:DNA binding"/>
    <property type="evidence" value="ECO:0007669"/>
    <property type="project" value="UniProtKB-KW"/>
</dbReference>
<dbReference type="CDD" id="cd00090">
    <property type="entry name" value="HTH_ARSR"/>
    <property type="match status" value="1"/>
</dbReference>
<evidence type="ECO:0000256" key="2">
    <source>
        <dbReference type="ARBA" id="ARBA00023125"/>
    </source>
</evidence>
<evidence type="ECO:0000256" key="1">
    <source>
        <dbReference type="ARBA" id="ARBA00023015"/>
    </source>
</evidence>
<dbReference type="InterPro" id="IPR011991">
    <property type="entry name" value="ArsR-like_HTH"/>
</dbReference>
<dbReference type="GO" id="GO:0003700">
    <property type="term" value="F:DNA-binding transcription factor activity"/>
    <property type="evidence" value="ECO:0007669"/>
    <property type="project" value="InterPro"/>
</dbReference>
<dbReference type="SUPFAM" id="SSF46785">
    <property type="entry name" value="Winged helix' DNA-binding domain"/>
    <property type="match status" value="1"/>
</dbReference>
<dbReference type="AlphaFoldDB" id="A0A7W3XQM4"/>
<evidence type="ECO:0000259" key="4">
    <source>
        <dbReference type="PROSITE" id="PS50995"/>
    </source>
</evidence>
<reference evidence="5 6" key="1">
    <citation type="submission" date="2020-08" db="EMBL/GenBank/DDBJ databases">
        <title>Genomic Encyclopedia of Type Strains, Phase III (KMG-III): the genomes of soil and plant-associated and newly described type strains.</title>
        <authorList>
            <person name="Whitman W."/>
        </authorList>
    </citation>
    <scope>NUCLEOTIDE SEQUENCE [LARGE SCALE GENOMIC DNA]</scope>
    <source>
        <strain evidence="5 6">CECT 8693</strain>
    </source>
</reference>
<proteinExistence type="predicted"/>
<dbReference type="PANTHER" id="PTHR42756">
    <property type="entry name" value="TRANSCRIPTIONAL REGULATOR, MARR"/>
    <property type="match status" value="1"/>
</dbReference>
<dbReference type="Gene3D" id="1.10.10.10">
    <property type="entry name" value="Winged helix-like DNA-binding domain superfamily/Winged helix DNA-binding domain"/>
    <property type="match status" value="1"/>
</dbReference>
<keyword evidence="2 5" id="KW-0238">DNA-binding</keyword>
<evidence type="ECO:0000313" key="6">
    <source>
        <dbReference type="Proteomes" id="UP000567067"/>
    </source>
</evidence>
<dbReference type="EMBL" id="JACJIP010000005">
    <property type="protein sequence ID" value="MBA9084649.1"/>
    <property type="molecule type" value="Genomic_DNA"/>
</dbReference>
<organism evidence="5 6">
    <name type="scientific">Fontibacillus solani</name>
    <dbReference type="NCBI Taxonomy" id="1572857"/>
    <lineage>
        <taxon>Bacteria</taxon>
        <taxon>Bacillati</taxon>
        <taxon>Bacillota</taxon>
        <taxon>Bacilli</taxon>
        <taxon>Bacillales</taxon>
        <taxon>Paenibacillaceae</taxon>
        <taxon>Fontibacillus</taxon>
    </lineage>
</organism>